<keyword evidence="5" id="KW-1185">Reference proteome</keyword>
<reference evidence="3 5" key="1">
    <citation type="journal article" date="2012" name="Nature">
        <title>Algal genomes reveal evolutionary mosaicism and the fate of nucleomorphs.</title>
        <authorList>
            <consortium name="DOE Joint Genome Institute"/>
            <person name="Curtis B.A."/>
            <person name="Tanifuji G."/>
            <person name="Burki F."/>
            <person name="Gruber A."/>
            <person name="Irimia M."/>
            <person name="Maruyama S."/>
            <person name="Arias M.C."/>
            <person name="Ball S.G."/>
            <person name="Gile G.H."/>
            <person name="Hirakawa Y."/>
            <person name="Hopkins J.F."/>
            <person name="Kuo A."/>
            <person name="Rensing S.A."/>
            <person name="Schmutz J."/>
            <person name="Symeonidi A."/>
            <person name="Elias M."/>
            <person name="Eveleigh R.J."/>
            <person name="Herman E.K."/>
            <person name="Klute M.J."/>
            <person name="Nakayama T."/>
            <person name="Obornik M."/>
            <person name="Reyes-Prieto A."/>
            <person name="Armbrust E.V."/>
            <person name="Aves S.J."/>
            <person name="Beiko R.G."/>
            <person name="Coutinho P."/>
            <person name="Dacks J.B."/>
            <person name="Durnford D.G."/>
            <person name="Fast N.M."/>
            <person name="Green B.R."/>
            <person name="Grisdale C.J."/>
            <person name="Hempel F."/>
            <person name="Henrissat B."/>
            <person name="Hoppner M.P."/>
            <person name="Ishida K."/>
            <person name="Kim E."/>
            <person name="Koreny L."/>
            <person name="Kroth P.G."/>
            <person name="Liu Y."/>
            <person name="Malik S.B."/>
            <person name="Maier U.G."/>
            <person name="McRose D."/>
            <person name="Mock T."/>
            <person name="Neilson J.A."/>
            <person name="Onodera N.T."/>
            <person name="Poole A.M."/>
            <person name="Pritham E.J."/>
            <person name="Richards T.A."/>
            <person name="Rocap G."/>
            <person name="Roy S.W."/>
            <person name="Sarai C."/>
            <person name="Schaack S."/>
            <person name="Shirato S."/>
            <person name="Slamovits C.H."/>
            <person name="Spencer D.F."/>
            <person name="Suzuki S."/>
            <person name="Worden A.Z."/>
            <person name="Zauner S."/>
            <person name="Barry K."/>
            <person name="Bell C."/>
            <person name="Bharti A.K."/>
            <person name="Crow J.A."/>
            <person name="Grimwood J."/>
            <person name="Kramer R."/>
            <person name="Lindquist E."/>
            <person name="Lucas S."/>
            <person name="Salamov A."/>
            <person name="McFadden G.I."/>
            <person name="Lane C.E."/>
            <person name="Keeling P.J."/>
            <person name="Gray M.W."/>
            <person name="Grigoriev I.V."/>
            <person name="Archibald J.M."/>
        </authorList>
    </citation>
    <scope>NUCLEOTIDE SEQUENCE</scope>
    <source>
        <strain evidence="3 5">CCMP2712</strain>
    </source>
</reference>
<feature type="signal peptide" evidence="2">
    <location>
        <begin position="1"/>
        <end position="20"/>
    </location>
</feature>
<protein>
    <recommendedName>
        <fullName evidence="6">IBB domain-containing protein</fullName>
    </recommendedName>
</protein>
<dbReference type="HOGENOM" id="CLU_1753180_0_0_1"/>
<feature type="compositionally biased region" description="Basic and acidic residues" evidence="1">
    <location>
        <begin position="55"/>
        <end position="69"/>
    </location>
</feature>
<feature type="chain" id="PRO_5008772219" description="IBB domain-containing protein" evidence="2">
    <location>
        <begin position="21"/>
        <end position="149"/>
    </location>
</feature>
<feature type="region of interest" description="Disordered" evidence="1">
    <location>
        <begin position="40"/>
        <end position="69"/>
    </location>
</feature>
<dbReference type="RefSeq" id="XP_005841513.1">
    <property type="nucleotide sequence ID" value="XM_005841456.1"/>
</dbReference>
<dbReference type="GeneID" id="17311054"/>
<sequence length="149" mass="17048">MMHQFSVLVVYLHSPAFIAAVPRQNTFTVTACAANGERRPSLDQLRNQRRRNQLRAKEEQLREEEKLRNEEEEQLREARLLALRQNPQSVERGIAWEESEVGQTVLQGNVGVLSTQAINRLMAHVEFGSERSWMPVNKYVSSTLTGCTV</sequence>
<evidence type="ECO:0000313" key="5">
    <source>
        <dbReference type="Proteomes" id="UP000011087"/>
    </source>
</evidence>
<reference evidence="4" key="3">
    <citation type="submission" date="2015-06" db="UniProtKB">
        <authorList>
            <consortium name="EnsemblProtists"/>
        </authorList>
    </citation>
    <scope>IDENTIFICATION</scope>
</reference>
<keyword evidence="2" id="KW-0732">Signal</keyword>
<evidence type="ECO:0000256" key="2">
    <source>
        <dbReference type="SAM" id="SignalP"/>
    </source>
</evidence>
<evidence type="ECO:0000313" key="3">
    <source>
        <dbReference type="EMBL" id="EKX54533.1"/>
    </source>
</evidence>
<accession>L1K2D1</accession>
<gene>
    <name evidence="3" type="ORF">GUITHDRAFT_100010</name>
</gene>
<dbReference type="EnsemblProtists" id="EKX54533">
    <property type="protein sequence ID" value="EKX54533"/>
    <property type="gene ID" value="GUITHDRAFT_100010"/>
</dbReference>
<name>L1K2D1_GUITC</name>
<evidence type="ECO:0000256" key="1">
    <source>
        <dbReference type="SAM" id="MobiDB-lite"/>
    </source>
</evidence>
<dbReference type="Proteomes" id="UP000011087">
    <property type="component" value="Unassembled WGS sequence"/>
</dbReference>
<proteinExistence type="predicted"/>
<dbReference type="AlphaFoldDB" id="L1K2D1"/>
<dbReference type="EMBL" id="JH992967">
    <property type="protein sequence ID" value="EKX54533.1"/>
    <property type="molecule type" value="Genomic_DNA"/>
</dbReference>
<organism evidence="3">
    <name type="scientific">Guillardia theta (strain CCMP2712)</name>
    <name type="common">Cryptophyte</name>
    <dbReference type="NCBI Taxonomy" id="905079"/>
    <lineage>
        <taxon>Eukaryota</taxon>
        <taxon>Cryptophyceae</taxon>
        <taxon>Pyrenomonadales</taxon>
        <taxon>Geminigeraceae</taxon>
        <taxon>Guillardia</taxon>
    </lineage>
</organism>
<dbReference type="KEGG" id="gtt:GUITHDRAFT_100010"/>
<reference evidence="5" key="2">
    <citation type="submission" date="2012-11" db="EMBL/GenBank/DDBJ databases">
        <authorList>
            <person name="Kuo A."/>
            <person name="Curtis B.A."/>
            <person name="Tanifuji G."/>
            <person name="Burki F."/>
            <person name="Gruber A."/>
            <person name="Irimia M."/>
            <person name="Maruyama S."/>
            <person name="Arias M.C."/>
            <person name="Ball S.G."/>
            <person name="Gile G.H."/>
            <person name="Hirakawa Y."/>
            <person name="Hopkins J.F."/>
            <person name="Rensing S.A."/>
            <person name="Schmutz J."/>
            <person name="Symeonidi A."/>
            <person name="Elias M."/>
            <person name="Eveleigh R.J."/>
            <person name="Herman E.K."/>
            <person name="Klute M.J."/>
            <person name="Nakayama T."/>
            <person name="Obornik M."/>
            <person name="Reyes-Prieto A."/>
            <person name="Armbrust E.V."/>
            <person name="Aves S.J."/>
            <person name="Beiko R.G."/>
            <person name="Coutinho P."/>
            <person name="Dacks J.B."/>
            <person name="Durnford D.G."/>
            <person name="Fast N.M."/>
            <person name="Green B.R."/>
            <person name="Grisdale C."/>
            <person name="Hempe F."/>
            <person name="Henrissat B."/>
            <person name="Hoppner M.P."/>
            <person name="Ishida K.-I."/>
            <person name="Kim E."/>
            <person name="Koreny L."/>
            <person name="Kroth P.G."/>
            <person name="Liu Y."/>
            <person name="Malik S.-B."/>
            <person name="Maier U.G."/>
            <person name="McRose D."/>
            <person name="Mock T."/>
            <person name="Neilson J.A."/>
            <person name="Onodera N.T."/>
            <person name="Poole A.M."/>
            <person name="Pritham E.J."/>
            <person name="Richards T.A."/>
            <person name="Rocap G."/>
            <person name="Roy S.W."/>
            <person name="Sarai C."/>
            <person name="Schaack S."/>
            <person name="Shirato S."/>
            <person name="Slamovits C.H."/>
            <person name="Spencer D.F."/>
            <person name="Suzuki S."/>
            <person name="Worden A.Z."/>
            <person name="Zauner S."/>
            <person name="Barry K."/>
            <person name="Bell C."/>
            <person name="Bharti A.K."/>
            <person name="Crow J.A."/>
            <person name="Grimwood J."/>
            <person name="Kramer R."/>
            <person name="Lindquist E."/>
            <person name="Lucas S."/>
            <person name="Salamov A."/>
            <person name="McFadden G.I."/>
            <person name="Lane C.E."/>
            <person name="Keeling P.J."/>
            <person name="Gray M.W."/>
            <person name="Grigoriev I.V."/>
            <person name="Archibald J.M."/>
        </authorList>
    </citation>
    <scope>NUCLEOTIDE SEQUENCE</scope>
    <source>
        <strain evidence="5">CCMP2712</strain>
    </source>
</reference>
<evidence type="ECO:0000313" key="4">
    <source>
        <dbReference type="EnsemblProtists" id="EKX54533"/>
    </source>
</evidence>
<dbReference type="PaxDb" id="55529-EKX54533"/>
<evidence type="ECO:0008006" key="6">
    <source>
        <dbReference type="Google" id="ProtNLM"/>
    </source>
</evidence>